<organism evidence="3 4">
    <name type="scientific">Saccharothrix algeriensis</name>
    <dbReference type="NCBI Taxonomy" id="173560"/>
    <lineage>
        <taxon>Bacteria</taxon>
        <taxon>Bacillati</taxon>
        <taxon>Actinomycetota</taxon>
        <taxon>Actinomycetes</taxon>
        <taxon>Pseudonocardiales</taxon>
        <taxon>Pseudonocardiaceae</taxon>
        <taxon>Saccharothrix</taxon>
    </lineage>
</organism>
<evidence type="ECO:0000313" key="4">
    <source>
        <dbReference type="Proteomes" id="UP000671828"/>
    </source>
</evidence>
<keyword evidence="2" id="KW-0472">Membrane</keyword>
<keyword evidence="2" id="KW-0812">Transmembrane</keyword>
<proteinExistence type="predicted"/>
<reference evidence="3" key="1">
    <citation type="submission" date="2021-04" db="EMBL/GenBank/DDBJ databases">
        <title>Saccharothrix algeriensis WGS.</title>
        <authorList>
            <person name="Stuskova K."/>
            <person name="Hakalova E."/>
            <person name="Tebbal A.B."/>
            <person name="Eichmeier A."/>
        </authorList>
    </citation>
    <scope>NUCLEOTIDE SEQUENCE</scope>
    <source>
        <strain evidence="3">NRRL B-24137</strain>
    </source>
</reference>
<dbReference type="Proteomes" id="UP000671828">
    <property type="component" value="Chromosome"/>
</dbReference>
<sequence>MARRGPGGEALVRPAAHHRVAPGREREDREAQADVLARLGLRLGAGVLRGLRRVLGGRALAGVLALTALVALVCLVALAALTAGHLTGFLDRRLADRCAALLRTLAAGLLGRLLPGLLARLGLLPGLPLRRAHLRLDRSGPAGHRATRSRATAGRATGGTTADATADATADRSGRR</sequence>
<feature type="compositionally biased region" description="Low complexity" evidence="1">
    <location>
        <begin position="149"/>
        <end position="168"/>
    </location>
</feature>
<accession>A0A8T8HSU7</accession>
<feature type="region of interest" description="Disordered" evidence="1">
    <location>
        <begin position="138"/>
        <end position="176"/>
    </location>
</feature>
<dbReference type="EMBL" id="CP072788">
    <property type="protein sequence ID" value="QTR01566.1"/>
    <property type="molecule type" value="Genomic_DNA"/>
</dbReference>
<gene>
    <name evidence="3" type="ORF">J7S33_19610</name>
</gene>
<feature type="transmembrane region" description="Helical" evidence="2">
    <location>
        <begin position="59"/>
        <end position="81"/>
    </location>
</feature>
<evidence type="ECO:0000256" key="2">
    <source>
        <dbReference type="SAM" id="Phobius"/>
    </source>
</evidence>
<feature type="non-terminal residue" evidence="3">
    <location>
        <position position="176"/>
    </location>
</feature>
<evidence type="ECO:0000256" key="1">
    <source>
        <dbReference type="SAM" id="MobiDB-lite"/>
    </source>
</evidence>
<protein>
    <submittedName>
        <fullName evidence="3">Uncharacterized protein</fullName>
    </submittedName>
</protein>
<keyword evidence="2" id="KW-1133">Transmembrane helix</keyword>
<dbReference type="AlphaFoldDB" id="A0A8T8HSU7"/>
<name>A0A8T8HSU7_9PSEU</name>
<evidence type="ECO:0000313" key="3">
    <source>
        <dbReference type="EMBL" id="QTR01566.1"/>
    </source>
</evidence>